<dbReference type="GO" id="GO:0019843">
    <property type="term" value="F:rRNA binding"/>
    <property type="evidence" value="ECO:0007669"/>
    <property type="project" value="UniProtKB-UniRule"/>
</dbReference>
<dbReference type="Gene3D" id="3.40.50.300">
    <property type="entry name" value="P-loop containing nucleotide triphosphate hydrolases"/>
    <property type="match status" value="1"/>
</dbReference>
<sequence>MEAKFYKVLELDKIIDMLKAKATSSLGLSMIEKLRPMSTFEEVKTAQEETTEAQSILINRGHVPLEGIHDIGDKAKRADLGAVLEPKSLLDLADTMRATRVLSNVLSGQIKKETFGNSETSIDEEDDEIKYPIIQSLATSLYIHKDIEEEIFNAIISELEIADSASPELRSIRRRILQKNQSIRSKLNGIISSTTYQKYLQDAIISMRGDRFVVPVKAEYRSMMAGIIHDQSSSGATLFIEPMTIVEMNNDLRQLKLQEKEEIEKILANLSAMVGQVSRELLSNQEILAKLDFAFAKGKLSIDMKATEPDLNQDRLVRIVGGRHPLLDRKSVVANDIILGGDYSTLLITGPNTGGKTVTIKTLGLFALMTQCGLHLSANYGTSMCIFDQIFADIGDDQSIEQNLSTFSSHMTRIVDIVERVTDQSLVIFDELGAGTDPEEGAALAIAILENIRSSGASCIATTHYSELKKYALAKKDVENAAVEFDMGTLSPTYRLLIGVPGKSNAFEISRKLGLGEHIIDQAKNFLTNEDIEIEEVLQNVEKSRLKTQEELERAERYRQEIEDIKLDYQAKLEKLDKSKAKVLENARSQAFSIVRQAKEDTDAMIKEIRKTDRLKDSREKDRRLEEIRKKIGQSMGKFQPSVESMVVPKYASKEIKTLKPGTDVNIITLRQDGTVISADDKKKEAIVQVGIMKMSLPYKSLKLIAKKEKNTVTKTTRQVINSKSGSVERKVDLRGMNLEEATMAVEKYLDDACMAGHEEVTIIHGIGTGILKKGMTELLKKNPHVKSTRPGQYGEGGAGVTIVTVK</sequence>
<dbReference type="GeneID" id="84800745"/>
<dbReference type="InterPro" id="IPR045076">
    <property type="entry name" value="MutS"/>
</dbReference>
<dbReference type="SMART" id="SM00534">
    <property type="entry name" value="MUTSac"/>
    <property type="match status" value="1"/>
</dbReference>
<comment type="subunit">
    <text evidence="8">Homodimer. Binds to stalled ribosomes, contacting rRNA.</text>
</comment>
<dbReference type="InterPro" id="IPR036063">
    <property type="entry name" value="Smr_dom_sf"/>
</dbReference>
<evidence type="ECO:0000256" key="8">
    <source>
        <dbReference type="HAMAP-Rule" id="MF_00092"/>
    </source>
</evidence>
<dbReference type="SMART" id="SM00463">
    <property type="entry name" value="SMR"/>
    <property type="match status" value="1"/>
</dbReference>
<evidence type="ECO:0000256" key="6">
    <source>
        <dbReference type="ARBA" id="ARBA00022884"/>
    </source>
</evidence>
<keyword evidence="8" id="KW-0255">Endonuclease</keyword>
<keyword evidence="4 8" id="KW-0378">Hydrolase</keyword>
<dbReference type="NCBIfam" id="TIGR01069">
    <property type="entry name" value="mutS2"/>
    <property type="match status" value="1"/>
</dbReference>
<keyword evidence="5 8" id="KW-0067">ATP-binding</keyword>
<dbReference type="PANTHER" id="PTHR48466:SF2">
    <property type="entry name" value="OS10G0509000 PROTEIN"/>
    <property type="match status" value="1"/>
</dbReference>
<dbReference type="GO" id="GO:0005524">
    <property type="term" value="F:ATP binding"/>
    <property type="evidence" value="ECO:0007669"/>
    <property type="project" value="UniProtKB-UniRule"/>
</dbReference>
<dbReference type="InterPro" id="IPR000432">
    <property type="entry name" value="DNA_mismatch_repair_MutS_C"/>
</dbReference>
<dbReference type="Pfam" id="PF00488">
    <property type="entry name" value="MutS_V"/>
    <property type="match status" value="1"/>
</dbReference>
<feature type="binding site" evidence="8">
    <location>
        <begin position="350"/>
        <end position="357"/>
    </location>
    <ligand>
        <name>ATP</name>
        <dbReference type="ChEBI" id="CHEBI:30616"/>
    </ligand>
</feature>
<evidence type="ECO:0000256" key="5">
    <source>
        <dbReference type="ARBA" id="ARBA00022840"/>
    </source>
</evidence>
<dbReference type="InterPro" id="IPR027417">
    <property type="entry name" value="P-loop_NTPase"/>
</dbReference>
<dbReference type="Proteomes" id="UP000003244">
    <property type="component" value="Unassembled WGS sequence"/>
</dbReference>
<dbReference type="SUPFAM" id="SSF48334">
    <property type="entry name" value="DNA repair protein MutS, domain III"/>
    <property type="match status" value="1"/>
</dbReference>
<accession>E0E3A6</accession>
<dbReference type="CDD" id="cd03280">
    <property type="entry name" value="ABC_MutS2"/>
    <property type="match status" value="1"/>
</dbReference>
<dbReference type="PROSITE" id="PS50828">
    <property type="entry name" value="SMR"/>
    <property type="match status" value="1"/>
</dbReference>
<comment type="caution">
    <text evidence="11">The sequence shown here is derived from an EMBL/GenBank/DDBJ whole genome shotgun (WGS) entry which is preliminary data.</text>
</comment>
<dbReference type="EMBL" id="ADGQ01000056">
    <property type="protein sequence ID" value="EFM64599.1"/>
    <property type="molecule type" value="Genomic_DNA"/>
</dbReference>
<organism evidence="11 12">
    <name type="scientific">Peptostreptococcus stomatis DSM 17678</name>
    <dbReference type="NCBI Taxonomy" id="596315"/>
    <lineage>
        <taxon>Bacteria</taxon>
        <taxon>Bacillati</taxon>
        <taxon>Bacillota</taxon>
        <taxon>Clostridia</taxon>
        <taxon>Peptostreptococcales</taxon>
        <taxon>Peptostreptococcaceae</taxon>
        <taxon>Peptostreptococcus</taxon>
    </lineage>
</organism>
<dbReference type="OrthoDB" id="9808166at2"/>
<dbReference type="GO" id="GO:0045910">
    <property type="term" value="P:negative regulation of DNA recombination"/>
    <property type="evidence" value="ECO:0007669"/>
    <property type="project" value="InterPro"/>
</dbReference>
<dbReference type="InterPro" id="IPR002625">
    <property type="entry name" value="Smr_dom"/>
</dbReference>
<keyword evidence="12" id="KW-1185">Reference proteome</keyword>
<dbReference type="Pfam" id="PF01713">
    <property type="entry name" value="Smr"/>
    <property type="match status" value="1"/>
</dbReference>
<dbReference type="STRING" id="596315.HMPREF0634_1520"/>
<reference evidence="11 12" key="1">
    <citation type="submission" date="2010-08" db="EMBL/GenBank/DDBJ databases">
        <authorList>
            <person name="Harkins D.M."/>
            <person name="Madupu R."/>
            <person name="Durkin A.S."/>
            <person name="Torralba M."/>
            <person name="Methe B."/>
            <person name="Sutton G.G."/>
            <person name="Nelson K.E."/>
        </authorList>
    </citation>
    <scope>NUCLEOTIDE SEQUENCE [LARGE SCALE GENOMIC DNA]</scope>
    <source>
        <strain evidence="11 12">DSM 17678</strain>
    </source>
</reference>
<keyword evidence="3 8" id="KW-0547">Nucleotide-binding</keyword>
<dbReference type="RefSeq" id="WP_007789676.1">
    <property type="nucleotide sequence ID" value="NZ_ADGQ01000056.1"/>
</dbReference>
<dbReference type="InterPro" id="IPR007696">
    <property type="entry name" value="DNA_mismatch_repair_MutS_core"/>
</dbReference>
<dbReference type="Pfam" id="PF20297">
    <property type="entry name" value="MSSS"/>
    <property type="match status" value="1"/>
</dbReference>
<dbReference type="GO" id="GO:0072344">
    <property type="term" value="P:rescue of stalled ribosome"/>
    <property type="evidence" value="ECO:0007669"/>
    <property type="project" value="UniProtKB-UniRule"/>
</dbReference>
<dbReference type="GO" id="GO:0030983">
    <property type="term" value="F:mismatched DNA binding"/>
    <property type="evidence" value="ECO:0007669"/>
    <property type="project" value="InterPro"/>
</dbReference>
<dbReference type="eggNOG" id="COG1193">
    <property type="taxonomic scope" value="Bacteria"/>
</dbReference>
<evidence type="ECO:0000256" key="4">
    <source>
        <dbReference type="ARBA" id="ARBA00022801"/>
    </source>
</evidence>
<evidence type="ECO:0000259" key="10">
    <source>
        <dbReference type="PROSITE" id="PS50828"/>
    </source>
</evidence>
<dbReference type="HAMAP" id="MF_00092">
    <property type="entry name" value="MutS2"/>
    <property type="match status" value="1"/>
</dbReference>
<dbReference type="PROSITE" id="PS00486">
    <property type="entry name" value="DNA_MISMATCH_REPAIR_2"/>
    <property type="match status" value="1"/>
</dbReference>
<dbReference type="Gene3D" id="3.30.1370.110">
    <property type="match status" value="1"/>
</dbReference>
<dbReference type="GO" id="GO:0043023">
    <property type="term" value="F:ribosomal large subunit binding"/>
    <property type="evidence" value="ECO:0007669"/>
    <property type="project" value="UniProtKB-UniRule"/>
</dbReference>
<protein>
    <recommendedName>
        <fullName evidence="8">Endonuclease MutS2</fullName>
        <ecNumber evidence="8">3.1.-.-</ecNumber>
    </recommendedName>
    <alternativeName>
        <fullName evidence="8">Ribosome-associated protein quality control-upstream factor</fullName>
        <shortName evidence="8">RQC-upstream factor</shortName>
        <shortName evidence="8">RqcU</shortName>
        <ecNumber evidence="8">3.6.4.-</ecNumber>
    </alternativeName>
</protein>
<dbReference type="EC" id="3.6.4.-" evidence="8"/>
<dbReference type="CDD" id="cd06503">
    <property type="entry name" value="ATP-synt_Fo_b"/>
    <property type="match status" value="1"/>
</dbReference>
<comment type="similarity">
    <text evidence="8">Belongs to the DNA mismatch repair MutS family. MutS2 subfamily.</text>
</comment>
<dbReference type="PIRSF" id="PIRSF005814">
    <property type="entry name" value="MutS_YshD"/>
    <property type="match status" value="1"/>
</dbReference>
<evidence type="ECO:0000256" key="3">
    <source>
        <dbReference type="ARBA" id="ARBA00022741"/>
    </source>
</evidence>
<evidence type="ECO:0000256" key="9">
    <source>
        <dbReference type="SAM" id="Coils"/>
    </source>
</evidence>
<dbReference type="SUPFAM" id="SSF160443">
    <property type="entry name" value="SMR domain-like"/>
    <property type="match status" value="1"/>
</dbReference>
<evidence type="ECO:0000313" key="12">
    <source>
        <dbReference type="Proteomes" id="UP000003244"/>
    </source>
</evidence>
<proteinExistence type="inferred from homology"/>
<gene>
    <name evidence="8" type="primary">mutS2</name>
    <name evidence="8" type="synonym">rqcU</name>
    <name evidence="11" type="ORF">HMPREF0634_1520</name>
</gene>
<dbReference type="GO" id="GO:0006298">
    <property type="term" value="P:mismatch repair"/>
    <property type="evidence" value="ECO:0007669"/>
    <property type="project" value="InterPro"/>
</dbReference>
<keyword evidence="1 8" id="KW-0540">Nuclease</keyword>
<dbReference type="EC" id="3.1.-.-" evidence="8"/>
<evidence type="ECO:0000313" key="11">
    <source>
        <dbReference type="EMBL" id="EFM64599.1"/>
    </source>
</evidence>
<dbReference type="PANTHER" id="PTHR48466">
    <property type="entry name" value="OS10G0509000 PROTEIN-RELATED"/>
    <property type="match status" value="1"/>
</dbReference>
<comment type="function">
    <text evidence="8">Acts as a ribosome collision sensor, splitting the ribosome into its 2 subunits. Detects stalled/collided 70S ribosomes which it binds and splits by an ATP-hydrolysis driven conformational change. Acts upstream of the ribosome quality control system (RQC), a ribosome-associated complex that mediates the extraction of incompletely synthesized nascent chains from stalled ribosomes and their subsequent degradation. Probably generates substrates for RQC.</text>
</comment>
<comment type="function">
    <text evidence="8">Endonuclease that is involved in the suppression of homologous recombination and thus may have a key role in the control of bacterial genetic diversity.</text>
</comment>
<dbReference type="SUPFAM" id="SSF52540">
    <property type="entry name" value="P-loop containing nucleoside triphosphate hydrolases"/>
    <property type="match status" value="1"/>
</dbReference>
<dbReference type="GO" id="GO:0004519">
    <property type="term" value="F:endonuclease activity"/>
    <property type="evidence" value="ECO:0007669"/>
    <property type="project" value="UniProtKB-UniRule"/>
</dbReference>
<evidence type="ECO:0000256" key="2">
    <source>
        <dbReference type="ARBA" id="ARBA00022730"/>
    </source>
</evidence>
<keyword evidence="9" id="KW-0175">Coiled coil</keyword>
<keyword evidence="7 8" id="KW-0238">DNA-binding</keyword>
<evidence type="ECO:0000256" key="7">
    <source>
        <dbReference type="ARBA" id="ARBA00023125"/>
    </source>
</evidence>
<dbReference type="GO" id="GO:0016887">
    <property type="term" value="F:ATP hydrolysis activity"/>
    <property type="evidence" value="ECO:0007669"/>
    <property type="project" value="InterPro"/>
</dbReference>
<dbReference type="InterPro" id="IPR036187">
    <property type="entry name" value="DNA_mismatch_repair_MutS_sf"/>
</dbReference>
<dbReference type="SMART" id="SM00533">
    <property type="entry name" value="MUTSd"/>
    <property type="match status" value="1"/>
</dbReference>
<name>E0E3A6_9FIRM</name>
<evidence type="ECO:0000256" key="1">
    <source>
        <dbReference type="ARBA" id="ARBA00022722"/>
    </source>
</evidence>
<keyword evidence="6 8" id="KW-0694">RNA-binding</keyword>
<keyword evidence="2 8" id="KW-0699">rRNA-binding</keyword>
<dbReference type="InterPro" id="IPR005747">
    <property type="entry name" value="MutS2"/>
</dbReference>
<dbReference type="AlphaFoldDB" id="E0E3A6"/>
<dbReference type="InterPro" id="IPR046893">
    <property type="entry name" value="MSSS"/>
</dbReference>
<feature type="coiled-coil region" evidence="9">
    <location>
        <begin position="538"/>
        <end position="579"/>
    </location>
</feature>
<dbReference type="FunFam" id="3.40.50.300:FF:000830">
    <property type="entry name" value="Endonuclease MutS2"/>
    <property type="match status" value="1"/>
</dbReference>
<dbReference type="GO" id="GO:0140664">
    <property type="term" value="F:ATP-dependent DNA damage sensor activity"/>
    <property type="evidence" value="ECO:0007669"/>
    <property type="project" value="InterPro"/>
</dbReference>
<feature type="domain" description="Smr" evidence="10">
    <location>
        <begin position="732"/>
        <end position="807"/>
    </location>
</feature>